<dbReference type="EMBL" id="OZ020103">
    <property type="protein sequence ID" value="CAK9277396.1"/>
    <property type="molecule type" value="Genomic_DNA"/>
</dbReference>
<evidence type="ECO:0000313" key="1">
    <source>
        <dbReference type="EMBL" id="CAK9277396.1"/>
    </source>
</evidence>
<accession>A0ABP0XGA4</accession>
<reference evidence="1" key="1">
    <citation type="submission" date="2024-02" db="EMBL/GenBank/DDBJ databases">
        <authorList>
            <consortium name="ELIXIR-Norway"/>
            <consortium name="Elixir Norway"/>
        </authorList>
    </citation>
    <scope>NUCLEOTIDE SEQUENCE</scope>
</reference>
<keyword evidence="2" id="KW-1185">Reference proteome</keyword>
<evidence type="ECO:0000313" key="2">
    <source>
        <dbReference type="Proteomes" id="UP001497444"/>
    </source>
</evidence>
<dbReference type="Proteomes" id="UP001497444">
    <property type="component" value="Chromosome 8"/>
</dbReference>
<sequence length="53" mass="6178">MECRVYQFLQNTRSKIGMRWVSVILSKITPLPSMTSSPRFLRTPSLLQHLLIC</sequence>
<gene>
    <name evidence="1" type="ORF">CSSPJE1EN1_LOCUS22874</name>
</gene>
<organism evidence="1 2">
    <name type="scientific">Sphagnum jensenii</name>
    <dbReference type="NCBI Taxonomy" id="128206"/>
    <lineage>
        <taxon>Eukaryota</taxon>
        <taxon>Viridiplantae</taxon>
        <taxon>Streptophyta</taxon>
        <taxon>Embryophyta</taxon>
        <taxon>Bryophyta</taxon>
        <taxon>Sphagnophytina</taxon>
        <taxon>Sphagnopsida</taxon>
        <taxon>Sphagnales</taxon>
        <taxon>Sphagnaceae</taxon>
        <taxon>Sphagnum</taxon>
    </lineage>
</organism>
<proteinExistence type="predicted"/>
<protein>
    <submittedName>
        <fullName evidence="1">Uncharacterized protein</fullName>
    </submittedName>
</protein>
<name>A0ABP0XGA4_9BRYO</name>